<gene>
    <name evidence="5" type="ORF">V6N11_064456</name>
</gene>
<dbReference type="Pfam" id="PF07727">
    <property type="entry name" value="RVT_2"/>
    <property type="match status" value="1"/>
</dbReference>
<dbReference type="Pfam" id="PF25597">
    <property type="entry name" value="SH3_retrovirus"/>
    <property type="match status" value="1"/>
</dbReference>
<dbReference type="EMBL" id="JBBPBN010000074">
    <property type="protein sequence ID" value="KAK8984910.1"/>
    <property type="molecule type" value="Genomic_DNA"/>
</dbReference>
<feature type="domain" description="Retroviral polymerase SH3-like" evidence="4">
    <location>
        <begin position="500"/>
        <end position="548"/>
    </location>
</feature>
<keyword evidence="1" id="KW-0175">Coiled coil</keyword>
<evidence type="ECO:0008006" key="7">
    <source>
        <dbReference type="Google" id="ProtNLM"/>
    </source>
</evidence>
<evidence type="ECO:0000259" key="4">
    <source>
        <dbReference type="Pfam" id="PF25597"/>
    </source>
</evidence>
<dbReference type="Pfam" id="PF22936">
    <property type="entry name" value="Pol_BBD"/>
    <property type="match status" value="1"/>
</dbReference>
<dbReference type="Pfam" id="PF14223">
    <property type="entry name" value="Retrotran_gag_2"/>
    <property type="match status" value="1"/>
</dbReference>
<keyword evidence="6" id="KW-1185">Reference proteome</keyword>
<comment type="caution">
    <text evidence="5">The sequence shown here is derived from an EMBL/GenBank/DDBJ whole genome shotgun (WGS) entry which is preliminary data.</text>
</comment>
<dbReference type="Proteomes" id="UP001396334">
    <property type="component" value="Unassembled WGS sequence"/>
</dbReference>
<dbReference type="InterPro" id="IPR054722">
    <property type="entry name" value="PolX-like_BBD"/>
</dbReference>
<feature type="domain" description="Retrovirus-related Pol polyprotein from transposon TNT 1-94-like beta-barrel" evidence="3">
    <location>
        <begin position="455"/>
        <end position="499"/>
    </location>
</feature>
<evidence type="ECO:0000313" key="6">
    <source>
        <dbReference type="Proteomes" id="UP001396334"/>
    </source>
</evidence>
<proteinExistence type="predicted"/>
<sequence length="727" mass="83693">MSSNSGSNIYESQSITKPPFFNGDKYPYWNNSMMLFIKSNDYQVWDMVEDGPFIPMKREGDRLIPKVKMEMIDDDRRRIQVNDKALHMLFCALGPDMYSKMSSYTSAKEVWDTLETTYEGTNDVKETKIGLQNLSYENFKMEPDENVTKIKRTAIIEAKDLKTLKLAALMGSLLTHEIMKQGREYEKKREEKKLKKKDVEKKKIGIALKASQEESDSSGEKDDEEIAMLAKRFTRFMKSQRGRRFQRKVDFKNKSKEEEKDQLICYECKRSRHIRSECPQLKKKIFGKKKKLKAQIATWSDEESSDEEEQEVANLCLMALEEETKVTSNSSTCDLTYDELLEEYEELQEIYDELDSLYEAHYDLELKMKSMQANQKDLEKKNQDLHNLLSKVQDDHLKEVGDLKASLSKVGKNNFQNPSSSKPNYVKRTFNGYKQRNSHKGEHCYKAKASCENSWYLDSGCSRHMTGDKSRFLELKPKSGGVVTFGDNSKGHIEGIGSIGKFDAKSDEAIFLGYSVTSKAYRVFNKRTLVVEESIHVVFDDNLLPRKDSCDDDDIGILEANGGEQSSKVDEIPTKEETQDPPLEALKNISLEEREVSYPRELNYVKDGEILGDPSKGVTTRSSLRNTCSFVAFISCIEPKNINEALNDDYWILAMQDELNQFERSKVWTLAERPNDKSTIGTKWVFRNKLDESGNIVRNKARLVAQGYTQEEGIDFDETYCCVCDML</sequence>
<evidence type="ECO:0000313" key="5">
    <source>
        <dbReference type="EMBL" id="KAK8984910.1"/>
    </source>
</evidence>
<feature type="domain" description="Reverse transcriptase Ty1/copia-type" evidence="2">
    <location>
        <begin position="666"/>
        <end position="724"/>
    </location>
</feature>
<dbReference type="InterPro" id="IPR057670">
    <property type="entry name" value="SH3_retrovirus"/>
</dbReference>
<reference evidence="5 6" key="1">
    <citation type="journal article" date="2024" name="G3 (Bethesda)">
        <title>Genome assembly of Hibiscus sabdariffa L. provides insights into metabolisms of medicinal natural products.</title>
        <authorList>
            <person name="Kim T."/>
        </authorList>
    </citation>
    <scope>NUCLEOTIDE SEQUENCE [LARGE SCALE GENOMIC DNA]</scope>
    <source>
        <strain evidence="5">TK-2024</strain>
        <tissue evidence="5">Old leaves</tissue>
    </source>
</reference>
<evidence type="ECO:0000256" key="1">
    <source>
        <dbReference type="SAM" id="Coils"/>
    </source>
</evidence>
<name>A0ABR2P902_9ROSI</name>
<feature type="coiled-coil region" evidence="1">
    <location>
        <begin position="337"/>
        <end position="395"/>
    </location>
</feature>
<evidence type="ECO:0000259" key="2">
    <source>
        <dbReference type="Pfam" id="PF07727"/>
    </source>
</evidence>
<evidence type="ECO:0000259" key="3">
    <source>
        <dbReference type="Pfam" id="PF22936"/>
    </source>
</evidence>
<dbReference type="PANTHER" id="PTHR34676">
    <property type="entry name" value="DUF4219 DOMAIN-CONTAINING PROTEIN-RELATED"/>
    <property type="match status" value="1"/>
</dbReference>
<dbReference type="InterPro" id="IPR013103">
    <property type="entry name" value="RVT_2"/>
</dbReference>
<organism evidence="5 6">
    <name type="scientific">Hibiscus sabdariffa</name>
    <name type="common">roselle</name>
    <dbReference type="NCBI Taxonomy" id="183260"/>
    <lineage>
        <taxon>Eukaryota</taxon>
        <taxon>Viridiplantae</taxon>
        <taxon>Streptophyta</taxon>
        <taxon>Embryophyta</taxon>
        <taxon>Tracheophyta</taxon>
        <taxon>Spermatophyta</taxon>
        <taxon>Magnoliopsida</taxon>
        <taxon>eudicotyledons</taxon>
        <taxon>Gunneridae</taxon>
        <taxon>Pentapetalae</taxon>
        <taxon>rosids</taxon>
        <taxon>malvids</taxon>
        <taxon>Malvales</taxon>
        <taxon>Malvaceae</taxon>
        <taxon>Malvoideae</taxon>
        <taxon>Hibiscus</taxon>
    </lineage>
</organism>
<protein>
    <recommendedName>
        <fullName evidence="7">CCHC-type domain-containing protein</fullName>
    </recommendedName>
</protein>
<dbReference type="PANTHER" id="PTHR34676:SF8">
    <property type="entry name" value="TRANSMEMBRANE PROTEIN"/>
    <property type="match status" value="1"/>
</dbReference>
<accession>A0ABR2P902</accession>